<organism evidence="7 8">
    <name type="scientific">Planococcus antarcticus DSM 14505</name>
    <dbReference type="NCBI Taxonomy" id="1185653"/>
    <lineage>
        <taxon>Bacteria</taxon>
        <taxon>Bacillati</taxon>
        <taxon>Bacillota</taxon>
        <taxon>Bacilli</taxon>
        <taxon>Bacillales</taxon>
        <taxon>Caryophanaceae</taxon>
        <taxon>Planococcus</taxon>
    </lineage>
</organism>
<evidence type="ECO:0000313" key="8">
    <source>
        <dbReference type="Proteomes" id="UP000092661"/>
    </source>
</evidence>
<comment type="function">
    <text evidence="4">Flagellin is the subunit protein which polymerizes to form the filaments of bacterial flagella.</text>
</comment>
<reference evidence="7" key="1">
    <citation type="submission" date="2016-10" db="EMBL/GenBank/DDBJ databases">
        <authorList>
            <person name="See-Too W.S."/>
        </authorList>
    </citation>
    <scope>NUCLEOTIDE SEQUENCE</scope>
    <source>
        <strain evidence="7">DSM 14505</strain>
    </source>
</reference>
<protein>
    <recommendedName>
        <fullName evidence="2 4">Flagellin</fullName>
    </recommendedName>
</protein>
<evidence type="ECO:0000256" key="1">
    <source>
        <dbReference type="ARBA" id="ARBA00005709"/>
    </source>
</evidence>
<evidence type="ECO:0000259" key="6">
    <source>
        <dbReference type="Pfam" id="PF00700"/>
    </source>
</evidence>
<dbReference type="Gene3D" id="1.20.1330.10">
    <property type="entry name" value="f41 fragment of flagellin, N-terminal domain"/>
    <property type="match status" value="2"/>
</dbReference>
<dbReference type="RefSeq" id="WP_065536295.1">
    <property type="nucleotide sequence ID" value="NZ_CP016534.2"/>
</dbReference>
<feature type="domain" description="Flagellin C-terminal" evidence="6">
    <location>
        <begin position="294"/>
        <end position="347"/>
    </location>
</feature>
<name>A0ABM6D1M9_9BACL</name>
<dbReference type="PRINTS" id="PR00207">
    <property type="entry name" value="FLAGELLIN"/>
</dbReference>
<keyword evidence="8" id="KW-1185">Reference proteome</keyword>
<dbReference type="SUPFAM" id="SSF64518">
    <property type="entry name" value="Phase 1 flagellin"/>
    <property type="match status" value="1"/>
</dbReference>
<comment type="similarity">
    <text evidence="1 4">Belongs to the bacterial flagellin family.</text>
</comment>
<dbReference type="InterPro" id="IPR001492">
    <property type="entry name" value="Flagellin"/>
</dbReference>
<keyword evidence="3 4" id="KW-0975">Bacterial flagellum</keyword>
<dbReference type="Pfam" id="PF00700">
    <property type="entry name" value="Flagellin_C"/>
    <property type="match status" value="1"/>
</dbReference>
<evidence type="ECO:0000256" key="3">
    <source>
        <dbReference type="ARBA" id="ARBA00023143"/>
    </source>
</evidence>
<dbReference type="Proteomes" id="UP000092661">
    <property type="component" value="Chromosome"/>
</dbReference>
<gene>
    <name evidence="7" type="ORF">BBH88_02030</name>
</gene>
<dbReference type="PANTHER" id="PTHR42792">
    <property type="entry name" value="FLAGELLIN"/>
    <property type="match status" value="1"/>
</dbReference>
<comment type="subcellular location">
    <subcellularLocation>
        <location evidence="4">Secreted</location>
    </subcellularLocation>
    <subcellularLocation>
        <location evidence="4">Bacterial flagellum</location>
    </subcellularLocation>
</comment>
<dbReference type="InterPro" id="IPR001029">
    <property type="entry name" value="Flagellin_N"/>
</dbReference>
<dbReference type="PANTHER" id="PTHR42792:SF2">
    <property type="entry name" value="FLAGELLIN"/>
    <property type="match status" value="1"/>
</dbReference>
<dbReference type="Pfam" id="PF00669">
    <property type="entry name" value="Flagellin_N"/>
    <property type="match status" value="1"/>
</dbReference>
<proteinExistence type="inferred from homology"/>
<evidence type="ECO:0000259" key="5">
    <source>
        <dbReference type="Pfam" id="PF00669"/>
    </source>
</evidence>
<dbReference type="EMBL" id="CP016534">
    <property type="protein sequence ID" value="ANU09197.1"/>
    <property type="molecule type" value="Genomic_DNA"/>
</dbReference>
<keyword evidence="7" id="KW-0969">Cilium</keyword>
<accession>A0ABM6D1M9</accession>
<keyword evidence="4" id="KW-0964">Secreted</keyword>
<evidence type="ECO:0000313" key="7">
    <source>
        <dbReference type="EMBL" id="ANU09197.1"/>
    </source>
</evidence>
<evidence type="ECO:0000256" key="4">
    <source>
        <dbReference type="RuleBase" id="RU362073"/>
    </source>
</evidence>
<keyword evidence="7" id="KW-0282">Flagellum</keyword>
<sequence>MIINHNIAALNTHRQMGSAQSAQMDSMEKLSSGLRINSAKDDAAGLTISEKMRGQIRGLEQASTNAQDGISLIQTAEGTLSVTQDILQRMRELSVQSANDTNTDTDRGEIQKEMDQLIEEIDRIGNTTEFNAKKLLDGGLSGTSSTTEGVKVNSTDASFASAVLTAAGTSEDNTYNVKVTGVTRDATGAVTGYNLSWEDKAGVTGAATDIAAGDVQVIGSFDVTLGAADSMKVGDELTFTSSTASFDDVDTSLSLQIGANSSQTINIGIGDMRAGALKVAGLDVTSSQSAQASITVINNAIESVSSERSKLGATQNRLDHTINNLDTSAENLTSAESRIRDVDYAEAA</sequence>
<evidence type="ECO:0000256" key="2">
    <source>
        <dbReference type="ARBA" id="ARBA00020110"/>
    </source>
</evidence>
<dbReference type="InterPro" id="IPR046358">
    <property type="entry name" value="Flagellin_C"/>
</dbReference>
<keyword evidence="7" id="KW-0966">Cell projection</keyword>
<feature type="domain" description="Flagellin N-terminal" evidence="5">
    <location>
        <begin position="3"/>
        <end position="138"/>
    </location>
</feature>